<dbReference type="GO" id="GO:0016779">
    <property type="term" value="F:nucleotidyltransferase activity"/>
    <property type="evidence" value="ECO:0007669"/>
    <property type="project" value="UniProtKB-KW"/>
</dbReference>
<proteinExistence type="predicted"/>
<dbReference type="Gene3D" id="3.40.50.620">
    <property type="entry name" value="HUPs"/>
    <property type="match status" value="1"/>
</dbReference>
<name>A0A7W7WPE0_9ACTN</name>
<comment type="caution">
    <text evidence="1">The sequence shown here is derived from an EMBL/GenBank/DDBJ whole genome shotgun (WGS) entry which is preliminary data.</text>
</comment>
<accession>A0A7W7WPE0</accession>
<keyword evidence="2" id="KW-1185">Reference proteome</keyword>
<protein>
    <submittedName>
        <fullName evidence="1">Nicotinamide mononucleotide adenylyltransferase</fullName>
    </submittedName>
</protein>
<dbReference type="EMBL" id="JACHJW010000001">
    <property type="protein sequence ID" value="MBB4958835.1"/>
    <property type="molecule type" value="Genomic_DNA"/>
</dbReference>
<dbReference type="AlphaFoldDB" id="A0A7W7WPE0"/>
<dbReference type="InterPro" id="IPR014729">
    <property type="entry name" value="Rossmann-like_a/b/a_fold"/>
</dbReference>
<gene>
    <name evidence="1" type="ORF">FHR38_002568</name>
</gene>
<dbReference type="RefSeq" id="WP_184534863.1">
    <property type="nucleotide sequence ID" value="NZ_JACHJW010000001.1"/>
</dbReference>
<reference evidence="1 2" key="1">
    <citation type="submission" date="2020-08" db="EMBL/GenBank/DDBJ databases">
        <title>Sequencing the genomes of 1000 actinobacteria strains.</title>
        <authorList>
            <person name="Klenk H.-P."/>
        </authorList>
    </citation>
    <scope>NUCLEOTIDE SEQUENCE [LARGE SCALE GENOMIC DNA]</scope>
    <source>
        <strain evidence="1 2">DSM 45886</strain>
    </source>
</reference>
<dbReference type="Proteomes" id="UP000578819">
    <property type="component" value="Unassembled WGS sequence"/>
</dbReference>
<keyword evidence="1" id="KW-0808">Transferase</keyword>
<keyword evidence="1" id="KW-0548">Nucleotidyltransferase</keyword>
<organism evidence="1 2">
    <name type="scientific">Micromonospora polyrhachis</name>
    <dbReference type="NCBI Taxonomy" id="1282883"/>
    <lineage>
        <taxon>Bacteria</taxon>
        <taxon>Bacillati</taxon>
        <taxon>Actinomycetota</taxon>
        <taxon>Actinomycetes</taxon>
        <taxon>Micromonosporales</taxon>
        <taxon>Micromonosporaceae</taxon>
        <taxon>Micromonospora</taxon>
    </lineage>
</organism>
<dbReference type="SUPFAM" id="SSF52374">
    <property type="entry name" value="Nucleotidylyl transferase"/>
    <property type="match status" value="1"/>
</dbReference>
<evidence type="ECO:0000313" key="2">
    <source>
        <dbReference type="Proteomes" id="UP000578819"/>
    </source>
</evidence>
<sequence length="198" mass="22726">MVDHRQPDPGRPRDGSAHGRFQVLHLDHLAYLLAAADNCDFLRVGVTQRDPHRLLSSHHGAAHRHQPQANPLTYPERVTMIRRTLLAAGLDRDRFTVQPFPIEQPALLTSLIPTSVVAYTTICDEWNVRKVELLRGLGYDVRVLFHRTADRITGSAIRQMIRQRRTEWQALVPPACRDYLLELDIEQRLRPPAEEAQQ</sequence>
<evidence type="ECO:0000313" key="1">
    <source>
        <dbReference type="EMBL" id="MBB4958835.1"/>
    </source>
</evidence>